<dbReference type="GO" id="GO:0016567">
    <property type="term" value="P:protein ubiquitination"/>
    <property type="evidence" value="ECO:0007669"/>
    <property type="project" value="UniProtKB-UniRule"/>
</dbReference>
<dbReference type="SUPFAM" id="SSF57850">
    <property type="entry name" value="RING/U-box"/>
    <property type="match status" value="1"/>
</dbReference>
<evidence type="ECO:0000256" key="4">
    <source>
        <dbReference type="ARBA" id="ARBA00022786"/>
    </source>
</evidence>
<dbReference type="InterPro" id="IPR058678">
    <property type="entry name" value="ARM_PUB"/>
</dbReference>
<dbReference type="UniPathway" id="UPA00143"/>
<dbReference type="InterPro" id="IPR016024">
    <property type="entry name" value="ARM-type_fold"/>
</dbReference>
<dbReference type="InterPro" id="IPR011989">
    <property type="entry name" value="ARM-like"/>
</dbReference>
<name>A0A843WMB6_COLES</name>
<evidence type="ECO:0000259" key="6">
    <source>
        <dbReference type="PROSITE" id="PS51698"/>
    </source>
</evidence>
<dbReference type="Pfam" id="PF04564">
    <property type="entry name" value="U-box"/>
    <property type="match status" value="1"/>
</dbReference>
<sequence length="436" mass="48531">MSRPSTADPDEQGIDVPPYFLCPISLQIMRDPVTLPTGITYEREAIDEWIFSKKEERRPTCPVTMQPLAVDGGELTPNHTLRRLIQAWCVAHASHGVERFPTPRPPLDKAQIAKLLNEGRGTRSQMQASFRKLRLIVDESERNRRCAEAAGAPDFLVSVVRMSTVSCPSSDEEKSTSGWWNEESTGDCLQEALRILHSLQISPRAWSELMVRNPGLVELLTAVLKRGDYQPRAFATFLLNSIFQALEPHNLLNPKEDLFVELVKVVRDKISHKATKVALRGLSRLCAWGRNHIKAADAGGVRVLVELLLDETDKNMCDRVLVLLDQLCGCAEGRAELLGHPAGLALVSKKILRVSPLATERAVRVLHSVSRFSATPAVVQEMMQVGIVSKLCLLLQVNCGSKIRERAKEVLRLHAGVWKNSPCIHAQLLASYPTHH</sequence>
<evidence type="ECO:0000256" key="5">
    <source>
        <dbReference type="RuleBase" id="RU369093"/>
    </source>
</evidence>
<organism evidence="7 8">
    <name type="scientific">Colocasia esculenta</name>
    <name type="common">Wild taro</name>
    <name type="synonym">Arum esculentum</name>
    <dbReference type="NCBI Taxonomy" id="4460"/>
    <lineage>
        <taxon>Eukaryota</taxon>
        <taxon>Viridiplantae</taxon>
        <taxon>Streptophyta</taxon>
        <taxon>Embryophyta</taxon>
        <taxon>Tracheophyta</taxon>
        <taxon>Spermatophyta</taxon>
        <taxon>Magnoliopsida</taxon>
        <taxon>Liliopsida</taxon>
        <taxon>Araceae</taxon>
        <taxon>Aroideae</taxon>
        <taxon>Colocasieae</taxon>
        <taxon>Colocasia</taxon>
    </lineage>
</organism>
<dbReference type="InterPro" id="IPR045210">
    <property type="entry name" value="RING-Ubox_PUB"/>
</dbReference>
<keyword evidence="4 5" id="KW-0833">Ubl conjugation pathway</keyword>
<reference evidence="7" key="1">
    <citation type="submission" date="2017-07" db="EMBL/GenBank/DDBJ databases">
        <title>Taro Niue Genome Assembly and Annotation.</title>
        <authorList>
            <person name="Atibalentja N."/>
            <person name="Keating K."/>
            <person name="Fields C.J."/>
        </authorList>
    </citation>
    <scope>NUCLEOTIDE SEQUENCE</scope>
    <source>
        <strain evidence="7">Niue_2</strain>
        <tissue evidence="7">Leaf</tissue>
    </source>
</reference>
<dbReference type="InterPro" id="IPR013083">
    <property type="entry name" value="Znf_RING/FYVE/PHD"/>
</dbReference>
<protein>
    <recommendedName>
        <fullName evidence="5 6">U-box domain-containing protein</fullName>
        <ecNumber evidence="5">2.3.2.27</ecNumber>
    </recommendedName>
    <alternativeName>
        <fullName evidence="5">RING-type E3 ubiquitin transferase PUB</fullName>
    </alternativeName>
</protein>
<dbReference type="SMART" id="SM00504">
    <property type="entry name" value="Ubox"/>
    <property type="match status" value="1"/>
</dbReference>
<dbReference type="Gene3D" id="1.25.10.10">
    <property type="entry name" value="Leucine-rich Repeat Variant"/>
    <property type="match status" value="1"/>
</dbReference>
<proteinExistence type="predicted"/>
<evidence type="ECO:0000313" key="7">
    <source>
        <dbReference type="EMBL" id="MQM11019.1"/>
    </source>
</evidence>
<keyword evidence="3 5" id="KW-0808">Transferase</keyword>
<dbReference type="EMBL" id="NMUH01004845">
    <property type="protein sequence ID" value="MQM11019.1"/>
    <property type="molecule type" value="Genomic_DNA"/>
</dbReference>
<feature type="domain" description="U-box" evidence="6">
    <location>
        <begin position="15"/>
        <end position="95"/>
    </location>
</feature>
<comment type="function">
    <text evidence="5">Functions as an E3 ubiquitin ligase.</text>
</comment>
<dbReference type="PANTHER" id="PTHR22849">
    <property type="entry name" value="WDSAM1 PROTEIN"/>
    <property type="match status" value="1"/>
</dbReference>
<evidence type="ECO:0000256" key="3">
    <source>
        <dbReference type="ARBA" id="ARBA00022679"/>
    </source>
</evidence>
<evidence type="ECO:0000256" key="1">
    <source>
        <dbReference type="ARBA" id="ARBA00000900"/>
    </source>
</evidence>
<accession>A0A843WMB6</accession>
<dbReference type="Gene3D" id="3.30.40.10">
    <property type="entry name" value="Zinc/RING finger domain, C3HC4 (zinc finger)"/>
    <property type="match status" value="1"/>
</dbReference>
<evidence type="ECO:0000313" key="8">
    <source>
        <dbReference type="Proteomes" id="UP000652761"/>
    </source>
</evidence>
<dbReference type="SUPFAM" id="SSF48371">
    <property type="entry name" value="ARM repeat"/>
    <property type="match status" value="1"/>
</dbReference>
<dbReference type="PROSITE" id="PS51698">
    <property type="entry name" value="U_BOX"/>
    <property type="match status" value="1"/>
</dbReference>
<keyword evidence="8" id="KW-1185">Reference proteome</keyword>
<evidence type="ECO:0000256" key="2">
    <source>
        <dbReference type="ARBA" id="ARBA00004906"/>
    </source>
</evidence>
<comment type="catalytic activity">
    <reaction evidence="1 5">
        <text>S-ubiquitinyl-[E2 ubiquitin-conjugating enzyme]-L-cysteine + [acceptor protein]-L-lysine = [E2 ubiquitin-conjugating enzyme]-L-cysteine + N(6)-ubiquitinyl-[acceptor protein]-L-lysine.</text>
        <dbReference type="EC" id="2.3.2.27"/>
    </reaction>
</comment>
<dbReference type="Proteomes" id="UP000652761">
    <property type="component" value="Unassembled WGS sequence"/>
</dbReference>
<dbReference type="AlphaFoldDB" id="A0A843WMB6"/>
<dbReference type="PANTHER" id="PTHR22849:SF132">
    <property type="entry name" value="E3 UBIQUITIN-PROTEIN LIGASE PUB23"/>
    <property type="match status" value="1"/>
</dbReference>
<dbReference type="OrthoDB" id="10064100at2759"/>
<gene>
    <name evidence="7" type="ORF">Taro_043924</name>
</gene>
<comment type="pathway">
    <text evidence="2 5">Protein modification; protein ubiquitination.</text>
</comment>
<dbReference type="CDD" id="cd16664">
    <property type="entry name" value="RING-Ubox_PUB"/>
    <property type="match status" value="1"/>
</dbReference>
<dbReference type="Pfam" id="PF25598">
    <property type="entry name" value="ARM_PUB"/>
    <property type="match status" value="1"/>
</dbReference>
<dbReference type="GO" id="GO:0061630">
    <property type="term" value="F:ubiquitin protein ligase activity"/>
    <property type="evidence" value="ECO:0007669"/>
    <property type="project" value="UniProtKB-UniRule"/>
</dbReference>
<dbReference type="InterPro" id="IPR003613">
    <property type="entry name" value="Ubox_domain"/>
</dbReference>
<dbReference type="EC" id="2.3.2.27" evidence="5"/>
<comment type="caution">
    <text evidence="7">The sequence shown here is derived from an EMBL/GenBank/DDBJ whole genome shotgun (WGS) entry which is preliminary data.</text>
</comment>
<dbReference type="InterPro" id="IPR045185">
    <property type="entry name" value="PUB22/23/24-like"/>
</dbReference>